<proteinExistence type="predicted"/>
<evidence type="ECO:0000313" key="1">
    <source>
        <dbReference type="EMBL" id="TFK80151.1"/>
    </source>
</evidence>
<dbReference type="AlphaFoldDB" id="A0A5C3NSD1"/>
<gene>
    <name evidence="1" type="ORF">K466DRAFT_667811</name>
</gene>
<name>A0A5C3NSD1_9APHY</name>
<organism evidence="1 2">
    <name type="scientific">Polyporus arcularius HHB13444</name>
    <dbReference type="NCBI Taxonomy" id="1314778"/>
    <lineage>
        <taxon>Eukaryota</taxon>
        <taxon>Fungi</taxon>
        <taxon>Dikarya</taxon>
        <taxon>Basidiomycota</taxon>
        <taxon>Agaricomycotina</taxon>
        <taxon>Agaricomycetes</taxon>
        <taxon>Polyporales</taxon>
        <taxon>Polyporaceae</taxon>
        <taxon>Polyporus</taxon>
    </lineage>
</organism>
<dbReference type="SUPFAM" id="SSF56112">
    <property type="entry name" value="Protein kinase-like (PK-like)"/>
    <property type="match status" value="1"/>
</dbReference>
<keyword evidence="2" id="KW-1185">Reference proteome</keyword>
<dbReference type="STRING" id="1314778.A0A5C3NSD1"/>
<protein>
    <recommendedName>
        <fullName evidence="3">Protein kinase domain-containing protein</fullName>
    </recommendedName>
</protein>
<reference evidence="1 2" key="1">
    <citation type="journal article" date="2019" name="Nat. Ecol. Evol.">
        <title>Megaphylogeny resolves global patterns of mushroom evolution.</title>
        <authorList>
            <person name="Varga T."/>
            <person name="Krizsan K."/>
            <person name="Foldi C."/>
            <person name="Dima B."/>
            <person name="Sanchez-Garcia M."/>
            <person name="Sanchez-Ramirez S."/>
            <person name="Szollosi G.J."/>
            <person name="Szarkandi J.G."/>
            <person name="Papp V."/>
            <person name="Albert L."/>
            <person name="Andreopoulos W."/>
            <person name="Angelini C."/>
            <person name="Antonin V."/>
            <person name="Barry K.W."/>
            <person name="Bougher N.L."/>
            <person name="Buchanan P."/>
            <person name="Buyck B."/>
            <person name="Bense V."/>
            <person name="Catcheside P."/>
            <person name="Chovatia M."/>
            <person name="Cooper J."/>
            <person name="Damon W."/>
            <person name="Desjardin D."/>
            <person name="Finy P."/>
            <person name="Geml J."/>
            <person name="Haridas S."/>
            <person name="Hughes K."/>
            <person name="Justo A."/>
            <person name="Karasinski D."/>
            <person name="Kautmanova I."/>
            <person name="Kiss B."/>
            <person name="Kocsube S."/>
            <person name="Kotiranta H."/>
            <person name="LaButti K.M."/>
            <person name="Lechner B.E."/>
            <person name="Liimatainen K."/>
            <person name="Lipzen A."/>
            <person name="Lukacs Z."/>
            <person name="Mihaltcheva S."/>
            <person name="Morgado L.N."/>
            <person name="Niskanen T."/>
            <person name="Noordeloos M.E."/>
            <person name="Ohm R.A."/>
            <person name="Ortiz-Santana B."/>
            <person name="Ovrebo C."/>
            <person name="Racz N."/>
            <person name="Riley R."/>
            <person name="Savchenko A."/>
            <person name="Shiryaev A."/>
            <person name="Soop K."/>
            <person name="Spirin V."/>
            <person name="Szebenyi C."/>
            <person name="Tomsovsky M."/>
            <person name="Tulloss R.E."/>
            <person name="Uehling J."/>
            <person name="Grigoriev I.V."/>
            <person name="Vagvolgyi C."/>
            <person name="Papp T."/>
            <person name="Martin F.M."/>
            <person name="Miettinen O."/>
            <person name="Hibbett D.S."/>
            <person name="Nagy L.G."/>
        </authorList>
    </citation>
    <scope>NUCLEOTIDE SEQUENCE [LARGE SCALE GENOMIC DNA]</scope>
    <source>
        <strain evidence="1 2">HHB13444</strain>
    </source>
</reference>
<dbReference type="InParanoid" id="A0A5C3NSD1"/>
<sequence>MNIMTMVALRINLTLPSLTDRHRRVLTMLRLTLLSDTQLLLQTPGPAEARTCVLEAPHADTESYRFTQVTEEISARDDPECEKERPYGDRLRVFRGTMLQESTGKELKVVFKVAYDEPCLLLLANEAEIYTEHLVKVQKEYVPRMYGSFVGETDEGKTRVTVLEDWGEELRIPLKVQPVKFRLLVVKALLEIHRRANVVHHDFADRHIVVKTTPTGYWPVLVDFTKALLHPDECLIEWPFKVYALEPAMAHTCHELWDVISEEAELWCPSYLNFFNVLVPVAEVTEPADLLKYTPDWVECSEAQLMAQAKSVYSNIEGFSNIIQRRGEPGVVTPFRS</sequence>
<dbReference type="InterPro" id="IPR011009">
    <property type="entry name" value="Kinase-like_dom_sf"/>
</dbReference>
<dbReference type="EMBL" id="ML211835">
    <property type="protein sequence ID" value="TFK80151.1"/>
    <property type="molecule type" value="Genomic_DNA"/>
</dbReference>
<evidence type="ECO:0008006" key="3">
    <source>
        <dbReference type="Google" id="ProtNLM"/>
    </source>
</evidence>
<accession>A0A5C3NSD1</accession>
<evidence type="ECO:0000313" key="2">
    <source>
        <dbReference type="Proteomes" id="UP000308197"/>
    </source>
</evidence>
<dbReference type="Proteomes" id="UP000308197">
    <property type="component" value="Unassembled WGS sequence"/>
</dbReference>